<keyword evidence="2" id="KW-1185">Reference proteome</keyword>
<organism evidence="1 2">
    <name type="scientific">Kitasatospora aburaviensis</name>
    <dbReference type="NCBI Taxonomy" id="67265"/>
    <lineage>
        <taxon>Bacteria</taxon>
        <taxon>Bacillati</taxon>
        <taxon>Actinomycetota</taxon>
        <taxon>Actinomycetes</taxon>
        <taxon>Kitasatosporales</taxon>
        <taxon>Streptomycetaceae</taxon>
        <taxon>Kitasatospora</taxon>
    </lineage>
</organism>
<gene>
    <name evidence="1" type="ORF">ACFP0N_12350</name>
</gene>
<proteinExistence type="predicted"/>
<reference evidence="2" key="1">
    <citation type="journal article" date="2019" name="Int. J. Syst. Evol. Microbiol.">
        <title>The Global Catalogue of Microorganisms (GCM) 10K type strain sequencing project: providing services to taxonomists for standard genome sequencing and annotation.</title>
        <authorList>
            <consortium name="The Broad Institute Genomics Platform"/>
            <consortium name="The Broad Institute Genome Sequencing Center for Infectious Disease"/>
            <person name="Wu L."/>
            <person name="Ma J."/>
        </authorList>
    </citation>
    <scope>NUCLEOTIDE SEQUENCE [LARGE SCALE GENOMIC DNA]</scope>
    <source>
        <strain evidence="2">CGMCC 4.1469</strain>
    </source>
</reference>
<protein>
    <submittedName>
        <fullName evidence="1">Uncharacterized protein</fullName>
    </submittedName>
</protein>
<accession>A0ABW1EXG6</accession>
<dbReference type="EMBL" id="JBHSOD010000011">
    <property type="protein sequence ID" value="MFC5885758.1"/>
    <property type="molecule type" value="Genomic_DNA"/>
</dbReference>
<comment type="caution">
    <text evidence="1">The sequence shown here is derived from an EMBL/GenBank/DDBJ whole genome shotgun (WGS) entry which is preliminary data.</text>
</comment>
<dbReference type="RefSeq" id="WP_313767291.1">
    <property type="nucleotide sequence ID" value="NZ_BAAAVH010000011.1"/>
</dbReference>
<sequence length="100" mass="10592">MQGRTRHNHNFDAITQESAVLVTAAMWQFSGGVFGTDGRPVLGEAGHEPNVYVTNIGPHGKPGGEAGGVEFLLHTESNSPVDVMVTVTAFEPVESFQVIG</sequence>
<evidence type="ECO:0000313" key="1">
    <source>
        <dbReference type="EMBL" id="MFC5885758.1"/>
    </source>
</evidence>
<name>A0ABW1EXG6_9ACTN</name>
<evidence type="ECO:0000313" key="2">
    <source>
        <dbReference type="Proteomes" id="UP001596067"/>
    </source>
</evidence>
<dbReference type="Proteomes" id="UP001596067">
    <property type="component" value="Unassembled WGS sequence"/>
</dbReference>